<dbReference type="RefSeq" id="WP_022862887.1">
    <property type="nucleotide sequence ID" value="NZ_ATVG01000004.1"/>
</dbReference>
<sequence>MDFLGAVWAQSLDGIIGDGTDMPWNVPEDMRHFKEVTMGAPVIMGRGTWESIPAKFRPLPGRDNFVVSSRAPGEWSTGATVMHNPSDIDTGWVMGGGQLYHATLEMVDVIEMTLIGVNIGGLYGDDAVHAPAVPDDFGLSADSDWLTSEKGRLTIPNQPPSDLPLKYRFLTYERKDAA</sequence>
<name>A0ABY7U5X1_9CORY</name>
<dbReference type="SUPFAM" id="SSF53597">
    <property type="entry name" value="Dihydrofolate reductase-like"/>
    <property type="match status" value="1"/>
</dbReference>
<evidence type="ECO:0000256" key="5">
    <source>
        <dbReference type="ARBA" id="ARBA00022857"/>
    </source>
</evidence>
<dbReference type="PANTHER" id="PTHR48069:SF3">
    <property type="entry name" value="DIHYDROFOLATE REDUCTASE"/>
    <property type="match status" value="1"/>
</dbReference>
<gene>
    <name evidence="8" type="primary">folA</name>
    <name evidence="8" type="ORF">CMASS_03180</name>
</gene>
<dbReference type="PROSITE" id="PS51330">
    <property type="entry name" value="DHFR_2"/>
    <property type="match status" value="1"/>
</dbReference>
<feature type="domain" description="DHFR" evidence="7">
    <location>
        <begin position="3"/>
        <end position="174"/>
    </location>
</feature>
<dbReference type="EC" id="1.5.1.3" evidence="3"/>
<evidence type="ECO:0000313" key="9">
    <source>
        <dbReference type="Proteomes" id="UP001220064"/>
    </source>
</evidence>
<dbReference type="PANTHER" id="PTHR48069">
    <property type="entry name" value="DIHYDROFOLATE REDUCTASE"/>
    <property type="match status" value="1"/>
</dbReference>
<dbReference type="GO" id="GO:0004146">
    <property type="term" value="F:dihydrofolate reductase activity"/>
    <property type="evidence" value="ECO:0007669"/>
    <property type="project" value="UniProtKB-EC"/>
</dbReference>
<evidence type="ECO:0000256" key="2">
    <source>
        <dbReference type="ARBA" id="ARBA00009539"/>
    </source>
</evidence>
<reference evidence="8 9" key="1">
    <citation type="submission" date="2020-10" db="EMBL/GenBank/DDBJ databases">
        <title>Complete genome sequence of Corynebacterium massiliense DSM 45435, type strain of Corynebacterium massiliense.</title>
        <authorList>
            <person name="Busche T."/>
            <person name="Kalinowski J."/>
            <person name="Ruckert C."/>
        </authorList>
    </citation>
    <scope>NUCLEOTIDE SEQUENCE [LARGE SCALE GENOMIC DNA]</scope>
    <source>
        <strain evidence="8 9">DSM 45435</strain>
    </source>
</reference>
<dbReference type="Pfam" id="PF00186">
    <property type="entry name" value="DHFR_1"/>
    <property type="match status" value="1"/>
</dbReference>
<keyword evidence="9" id="KW-1185">Reference proteome</keyword>
<evidence type="ECO:0000256" key="3">
    <source>
        <dbReference type="ARBA" id="ARBA00012856"/>
    </source>
</evidence>
<comment type="similarity">
    <text evidence="2">Belongs to the dihydrofolate reductase family.</text>
</comment>
<dbReference type="CDD" id="cd00209">
    <property type="entry name" value="DHFR"/>
    <property type="match status" value="1"/>
</dbReference>
<dbReference type="InterPro" id="IPR024072">
    <property type="entry name" value="DHFR-like_dom_sf"/>
</dbReference>
<dbReference type="InterPro" id="IPR012259">
    <property type="entry name" value="DHFR"/>
</dbReference>
<comment type="pathway">
    <text evidence="1">Cofactor biosynthesis; tetrahydrofolate biosynthesis; 5,6,7,8-tetrahydrofolate from 7,8-dihydrofolate: step 1/1.</text>
</comment>
<keyword evidence="4" id="KW-0554">One-carbon metabolism</keyword>
<dbReference type="Gene3D" id="3.40.430.10">
    <property type="entry name" value="Dihydrofolate Reductase, subunit A"/>
    <property type="match status" value="1"/>
</dbReference>
<keyword evidence="6 8" id="KW-0560">Oxidoreductase</keyword>
<keyword evidence="5" id="KW-0521">NADP</keyword>
<proteinExistence type="inferred from homology"/>
<dbReference type="EMBL" id="CP063189">
    <property type="protein sequence ID" value="WCZ32090.1"/>
    <property type="molecule type" value="Genomic_DNA"/>
</dbReference>
<evidence type="ECO:0000256" key="4">
    <source>
        <dbReference type="ARBA" id="ARBA00022563"/>
    </source>
</evidence>
<dbReference type="InterPro" id="IPR001796">
    <property type="entry name" value="DHFR_dom"/>
</dbReference>
<accession>A0ABY7U5X1</accession>
<evidence type="ECO:0000256" key="6">
    <source>
        <dbReference type="ARBA" id="ARBA00023002"/>
    </source>
</evidence>
<evidence type="ECO:0000259" key="7">
    <source>
        <dbReference type="PROSITE" id="PS51330"/>
    </source>
</evidence>
<evidence type="ECO:0000256" key="1">
    <source>
        <dbReference type="ARBA" id="ARBA00004903"/>
    </source>
</evidence>
<protein>
    <recommendedName>
        <fullName evidence="3">dihydrofolate reductase</fullName>
        <ecNumber evidence="3">1.5.1.3</ecNumber>
    </recommendedName>
</protein>
<dbReference type="Proteomes" id="UP001220064">
    <property type="component" value="Chromosome"/>
</dbReference>
<organism evidence="8 9">
    <name type="scientific">Corynebacterium massiliense DSM 45435</name>
    <dbReference type="NCBI Taxonomy" id="1121364"/>
    <lineage>
        <taxon>Bacteria</taxon>
        <taxon>Bacillati</taxon>
        <taxon>Actinomycetota</taxon>
        <taxon>Actinomycetes</taxon>
        <taxon>Mycobacteriales</taxon>
        <taxon>Corynebacteriaceae</taxon>
        <taxon>Corynebacterium</taxon>
    </lineage>
</organism>
<evidence type="ECO:0000313" key="8">
    <source>
        <dbReference type="EMBL" id="WCZ32090.1"/>
    </source>
</evidence>
<dbReference type="PRINTS" id="PR00070">
    <property type="entry name" value="DHFR"/>
</dbReference>